<keyword evidence="1" id="KW-1133">Transmembrane helix</keyword>
<dbReference type="Proteomes" id="UP000053593">
    <property type="component" value="Unassembled WGS sequence"/>
</dbReference>
<reference evidence="2 3" key="1">
    <citation type="submission" date="2014-04" db="EMBL/GenBank/DDBJ databases">
        <title>Evolutionary Origins and Diversification of the Mycorrhizal Mutualists.</title>
        <authorList>
            <consortium name="DOE Joint Genome Institute"/>
            <consortium name="Mycorrhizal Genomics Consortium"/>
            <person name="Kohler A."/>
            <person name="Kuo A."/>
            <person name="Nagy L.G."/>
            <person name="Floudas D."/>
            <person name="Copeland A."/>
            <person name="Barry K.W."/>
            <person name="Cichocki N."/>
            <person name="Veneault-Fourrey C."/>
            <person name="LaButti K."/>
            <person name="Lindquist E.A."/>
            <person name="Lipzen A."/>
            <person name="Lundell T."/>
            <person name="Morin E."/>
            <person name="Murat C."/>
            <person name="Riley R."/>
            <person name="Ohm R."/>
            <person name="Sun H."/>
            <person name="Tunlid A."/>
            <person name="Henrissat B."/>
            <person name="Grigoriev I.V."/>
            <person name="Hibbett D.S."/>
            <person name="Martin F."/>
        </authorList>
    </citation>
    <scope>NUCLEOTIDE SEQUENCE [LARGE SCALE GENOMIC DNA]</scope>
    <source>
        <strain evidence="2 3">FD-317 M1</strain>
    </source>
</reference>
<organism evidence="2 3">
    <name type="scientific">Collybiopsis luxurians FD-317 M1</name>
    <dbReference type="NCBI Taxonomy" id="944289"/>
    <lineage>
        <taxon>Eukaryota</taxon>
        <taxon>Fungi</taxon>
        <taxon>Dikarya</taxon>
        <taxon>Basidiomycota</taxon>
        <taxon>Agaricomycotina</taxon>
        <taxon>Agaricomycetes</taxon>
        <taxon>Agaricomycetidae</taxon>
        <taxon>Agaricales</taxon>
        <taxon>Marasmiineae</taxon>
        <taxon>Omphalotaceae</taxon>
        <taxon>Collybiopsis</taxon>
        <taxon>Collybiopsis luxurians</taxon>
    </lineage>
</organism>
<keyword evidence="1" id="KW-0472">Membrane</keyword>
<evidence type="ECO:0000313" key="2">
    <source>
        <dbReference type="EMBL" id="KIK51980.1"/>
    </source>
</evidence>
<protein>
    <submittedName>
        <fullName evidence="2">Uncharacterized protein</fullName>
    </submittedName>
</protein>
<accession>A0A0D0AP15</accession>
<name>A0A0D0AP15_9AGAR</name>
<dbReference type="HOGENOM" id="CLU_690893_0_0_1"/>
<keyword evidence="1" id="KW-0812">Transmembrane</keyword>
<dbReference type="EMBL" id="KN834850">
    <property type="protein sequence ID" value="KIK51980.1"/>
    <property type="molecule type" value="Genomic_DNA"/>
</dbReference>
<evidence type="ECO:0000313" key="3">
    <source>
        <dbReference type="Proteomes" id="UP000053593"/>
    </source>
</evidence>
<keyword evidence="3" id="KW-1185">Reference proteome</keyword>
<gene>
    <name evidence="2" type="ORF">GYMLUDRAFT_64504</name>
</gene>
<sequence>MSFDAHRNTGPSLQVSLPTEISSSRSRSLVFVYGMILAYWDHLSRADSLYTLKIRWRFICSEIAVILTLLSLLSEIIFYSQNGTLAFGATKPKIYFCVGYHRTWRRLYDQPSFDCAPFAALALVPSSPMQLTSPNQSAASVRLDEGQIPSLSHVPSKAKEILTFVRPATEKDEKDRHALVALPRTYNEAVAAAIQTLGRYMGDATPENVILRCHIQDSEKKWIWADIHPENWQLIVSSGDNVGVFERLKIPRGMENFIQGKVYLSFGARKPCRMEWSAVTGIMLSREPDARTLVRRPSSFKDAIELLRAATSNQREANYPFERPSQWYAAHSHVQDWTDEDWAKAAQKVKFYHFTDPGLSTVLYLQFPTLAYTNDDLWRYIVPMPGHVLGVALPKKEEL</sequence>
<dbReference type="AlphaFoldDB" id="A0A0D0AP15"/>
<dbReference type="OrthoDB" id="3063824at2759"/>
<evidence type="ECO:0000256" key="1">
    <source>
        <dbReference type="SAM" id="Phobius"/>
    </source>
</evidence>
<proteinExistence type="predicted"/>
<feature type="transmembrane region" description="Helical" evidence="1">
    <location>
        <begin position="56"/>
        <end position="79"/>
    </location>
</feature>